<evidence type="ECO:0000256" key="1">
    <source>
        <dbReference type="ARBA" id="ARBA00004651"/>
    </source>
</evidence>
<dbReference type="PROSITE" id="PS00237">
    <property type="entry name" value="G_PROTEIN_RECEP_F1_1"/>
    <property type="match status" value="1"/>
</dbReference>
<organism evidence="13 14">
    <name type="scientific">Exocentrus adspersus</name>
    <dbReference type="NCBI Taxonomy" id="1586481"/>
    <lineage>
        <taxon>Eukaryota</taxon>
        <taxon>Metazoa</taxon>
        <taxon>Ecdysozoa</taxon>
        <taxon>Arthropoda</taxon>
        <taxon>Hexapoda</taxon>
        <taxon>Insecta</taxon>
        <taxon>Pterygota</taxon>
        <taxon>Neoptera</taxon>
        <taxon>Endopterygota</taxon>
        <taxon>Coleoptera</taxon>
        <taxon>Polyphaga</taxon>
        <taxon>Cucujiformia</taxon>
        <taxon>Chrysomeloidea</taxon>
        <taxon>Cerambycidae</taxon>
        <taxon>Lamiinae</taxon>
        <taxon>Acanthocinini</taxon>
        <taxon>Exocentrus</taxon>
    </lineage>
</organism>
<dbReference type="CDD" id="cd00637">
    <property type="entry name" value="7tm_classA_rhodopsin-like"/>
    <property type="match status" value="1"/>
</dbReference>
<reference evidence="13 14" key="1">
    <citation type="journal article" date="2023" name="Insect Mol. Biol.">
        <title>Genome sequencing provides insights into the evolution of gene families encoding plant cell wall-degrading enzymes in longhorned beetles.</title>
        <authorList>
            <person name="Shin N.R."/>
            <person name="Okamura Y."/>
            <person name="Kirsch R."/>
            <person name="Pauchet Y."/>
        </authorList>
    </citation>
    <scope>NUCLEOTIDE SEQUENCE [LARGE SCALE GENOMIC DNA]</scope>
    <source>
        <strain evidence="13">EAD_L_NR</strain>
    </source>
</reference>
<feature type="domain" description="G-protein coupled receptors family 1 profile" evidence="12">
    <location>
        <begin position="45"/>
        <end position="290"/>
    </location>
</feature>
<keyword evidence="14" id="KW-1185">Reference proteome</keyword>
<dbReference type="SUPFAM" id="SSF81321">
    <property type="entry name" value="Family A G protein-coupled receptor-like"/>
    <property type="match status" value="1"/>
</dbReference>
<dbReference type="GO" id="GO:0004930">
    <property type="term" value="F:G protein-coupled receptor activity"/>
    <property type="evidence" value="ECO:0007669"/>
    <property type="project" value="UniProtKB-KW"/>
</dbReference>
<evidence type="ECO:0000313" key="13">
    <source>
        <dbReference type="EMBL" id="KAJ8915753.1"/>
    </source>
</evidence>
<keyword evidence="8 10" id="KW-0675">Receptor</keyword>
<comment type="caution">
    <text evidence="13">The sequence shown here is derived from an EMBL/GenBank/DDBJ whole genome shotgun (WGS) entry which is preliminary data.</text>
</comment>
<dbReference type="PROSITE" id="PS50262">
    <property type="entry name" value="G_PROTEIN_RECEP_F1_2"/>
    <property type="match status" value="1"/>
</dbReference>
<feature type="transmembrane region" description="Helical" evidence="11">
    <location>
        <begin position="34"/>
        <end position="55"/>
    </location>
</feature>
<dbReference type="Proteomes" id="UP001159042">
    <property type="component" value="Unassembled WGS sequence"/>
</dbReference>
<dbReference type="PRINTS" id="PR00237">
    <property type="entry name" value="GPCRRHODOPSN"/>
</dbReference>
<feature type="transmembrane region" description="Helical" evidence="11">
    <location>
        <begin position="62"/>
        <end position="82"/>
    </location>
</feature>
<dbReference type="AlphaFoldDB" id="A0AAV8VN41"/>
<evidence type="ECO:0000256" key="10">
    <source>
        <dbReference type="RuleBase" id="RU000688"/>
    </source>
</evidence>
<dbReference type="Pfam" id="PF00001">
    <property type="entry name" value="7tm_1"/>
    <property type="match status" value="1"/>
</dbReference>
<keyword evidence="9 10" id="KW-0807">Transducer</keyword>
<gene>
    <name evidence="13" type="ORF">NQ315_004565</name>
</gene>
<dbReference type="InterPro" id="IPR017452">
    <property type="entry name" value="GPCR_Rhodpsn_7TM"/>
</dbReference>
<dbReference type="GO" id="GO:0005886">
    <property type="term" value="C:plasma membrane"/>
    <property type="evidence" value="ECO:0007669"/>
    <property type="project" value="UniProtKB-SubCell"/>
</dbReference>
<dbReference type="PANTHER" id="PTHR24249">
    <property type="entry name" value="HISTAMINE RECEPTOR-RELATED G-PROTEIN COUPLED RECEPTOR"/>
    <property type="match status" value="1"/>
</dbReference>
<dbReference type="InterPro" id="IPR050569">
    <property type="entry name" value="TAAR"/>
</dbReference>
<evidence type="ECO:0000256" key="2">
    <source>
        <dbReference type="ARBA" id="ARBA00010663"/>
    </source>
</evidence>
<feature type="transmembrane region" description="Helical" evidence="11">
    <location>
        <begin position="102"/>
        <end position="124"/>
    </location>
</feature>
<comment type="similarity">
    <text evidence="2 10">Belongs to the G-protein coupled receptor 1 family.</text>
</comment>
<evidence type="ECO:0000256" key="3">
    <source>
        <dbReference type="ARBA" id="ARBA00022475"/>
    </source>
</evidence>
<evidence type="ECO:0000259" key="12">
    <source>
        <dbReference type="PROSITE" id="PS50262"/>
    </source>
</evidence>
<keyword evidence="4 10" id="KW-0812">Transmembrane</keyword>
<sequence>MESSTTSDFNTDAFANLTKAQLCTYCGTTLWMSINISTASATVLGNSLTVSAILFSKKLSTVIANYFVFSLAVSDLLVGLSIPYHMCFYIMTDFGNSEPNCLFRFVLTAFACASSIFNLFFIATDRYIAIVHPFHYKRCITKRTALALITIGWITSFSLAVVPVVWNDWREGVKCEVINVLPNNYLKFIISPLFVLIWMMMFILYSRICKEASGHARRIRGSNSIQNILALKDTKSFQVMLLILGCFTICWLPYFVLTLYARTTRYKSATLYEVFFNLAVANSSMNPVIYAWKNKTFRNSFVYLVKCHKPYGVSSTNFVTNHIPSKKNSVNGICNNVSKPGNILSSEITCQIGPPHIQCISINENSNNNYSDIRR</sequence>
<proteinExistence type="inferred from homology"/>
<comment type="subcellular location">
    <subcellularLocation>
        <location evidence="1">Cell membrane</location>
        <topology evidence="1">Multi-pass membrane protein</topology>
    </subcellularLocation>
</comment>
<keyword evidence="5 11" id="KW-1133">Transmembrane helix</keyword>
<evidence type="ECO:0000256" key="5">
    <source>
        <dbReference type="ARBA" id="ARBA00022989"/>
    </source>
</evidence>
<evidence type="ECO:0000313" key="14">
    <source>
        <dbReference type="Proteomes" id="UP001159042"/>
    </source>
</evidence>
<feature type="transmembrane region" description="Helical" evidence="11">
    <location>
        <begin position="274"/>
        <end position="292"/>
    </location>
</feature>
<evidence type="ECO:0000256" key="4">
    <source>
        <dbReference type="ARBA" id="ARBA00022692"/>
    </source>
</evidence>
<evidence type="ECO:0000256" key="9">
    <source>
        <dbReference type="ARBA" id="ARBA00023224"/>
    </source>
</evidence>
<feature type="transmembrane region" description="Helical" evidence="11">
    <location>
        <begin position="145"/>
        <end position="166"/>
    </location>
</feature>
<accession>A0AAV8VN41</accession>
<evidence type="ECO:0000256" key="6">
    <source>
        <dbReference type="ARBA" id="ARBA00023040"/>
    </source>
</evidence>
<keyword evidence="7 11" id="KW-0472">Membrane</keyword>
<feature type="transmembrane region" description="Helical" evidence="11">
    <location>
        <begin position="239"/>
        <end position="262"/>
    </location>
</feature>
<dbReference type="EMBL" id="JANEYG010000049">
    <property type="protein sequence ID" value="KAJ8915753.1"/>
    <property type="molecule type" value="Genomic_DNA"/>
</dbReference>
<keyword evidence="6 10" id="KW-0297">G-protein coupled receptor</keyword>
<dbReference type="PANTHER" id="PTHR24249:SF414">
    <property type="entry name" value="LP14436P"/>
    <property type="match status" value="1"/>
</dbReference>
<evidence type="ECO:0000256" key="7">
    <source>
        <dbReference type="ARBA" id="ARBA00023136"/>
    </source>
</evidence>
<keyword evidence="3" id="KW-1003">Cell membrane</keyword>
<evidence type="ECO:0000256" key="11">
    <source>
        <dbReference type="SAM" id="Phobius"/>
    </source>
</evidence>
<dbReference type="Gene3D" id="1.20.1070.10">
    <property type="entry name" value="Rhodopsin 7-helix transmembrane proteins"/>
    <property type="match status" value="1"/>
</dbReference>
<feature type="transmembrane region" description="Helical" evidence="11">
    <location>
        <begin position="186"/>
        <end position="208"/>
    </location>
</feature>
<evidence type="ECO:0000256" key="8">
    <source>
        <dbReference type="ARBA" id="ARBA00023170"/>
    </source>
</evidence>
<protein>
    <recommendedName>
        <fullName evidence="12">G-protein coupled receptors family 1 profile domain-containing protein</fullName>
    </recommendedName>
</protein>
<name>A0AAV8VN41_9CUCU</name>
<dbReference type="InterPro" id="IPR000276">
    <property type="entry name" value="GPCR_Rhodpsn"/>
</dbReference>